<keyword evidence="2" id="KW-1185">Reference proteome</keyword>
<gene>
    <name evidence="1" type="ORF">H0185_20480</name>
</gene>
<protein>
    <submittedName>
        <fullName evidence="1">Uncharacterized protein</fullName>
    </submittedName>
</protein>
<dbReference type="RefSeq" id="WP_221875368.1">
    <property type="nucleotide sequence ID" value="NZ_JACWFH010000032.1"/>
</dbReference>
<dbReference type="EMBL" id="JACWFH010000032">
    <property type="protein sequence ID" value="MBY0099150.1"/>
    <property type="molecule type" value="Genomic_DNA"/>
</dbReference>
<comment type="caution">
    <text evidence="1">The sequence shown here is derived from an EMBL/GenBank/DDBJ whole genome shotgun (WGS) entry which is preliminary data.</text>
</comment>
<sequence>MSPSRSSFLYLSDLEILEDMKRAGIALDAVERIVISRKHTKKDEPNQVPGYIEETCCHECGEKVKSQEVVVLDSLFYLRHQQCNQETENSTKGVGSYNDIATRFGVFRRKDGGYPVTDSTTHNKEMIEMESENIVQPL</sequence>
<accession>A0ABS7KAK6</accession>
<evidence type="ECO:0000313" key="2">
    <source>
        <dbReference type="Proteomes" id="UP000769780"/>
    </source>
</evidence>
<evidence type="ECO:0000313" key="1">
    <source>
        <dbReference type="EMBL" id="MBY0099150.1"/>
    </source>
</evidence>
<proteinExistence type="predicted"/>
<reference evidence="1 2" key="1">
    <citation type="submission" date="2020-07" db="EMBL/GenBank/DDBJ databases">
        <title>Fungal Genomes of the International Space Station.</title>
        <authorList>
            <person name="Seuylemezian A."/>
            <person name="Singh N.K."/>
            <person name="Wood J."/>
            <person name="Venkateswaran K."/>
        </authorList>
    </citation>
    <scope>NUCLEOTIDE SEQUENCE [LARGE SCALE GENOMIC DNA]</scope>
    <source>
        <strain evidence="1 2">PL-B2</strain>
    </source>
</reference>
<dbReference type="Proteomes" id="UP000769780">
    <property type="component" value="Unassembled WGS sequence"/>
</dbReference>
<name>A0ABS7KAK6_9BACI</name>
<organism evidence="1 2">
    <name type="scientific">Mesobacillus maritimus</name>
    <dbReference type="NCBI Taxonomy" id="1643336"/>
    <lineage>
        <taxon>Bacteria</taxon>
        <taxon>Bacillati</taxon>
        <taxon>Bacillota</taxon>
        <taxon>Bacilli</taxon>
        <taxon>Bacillales</taxon>
        <taxon>Bacillaceae</taxon>
        <taxon>Mesobacillus</taxon>
    </lineage>
</organism>